<feature type="compositionally biased region" description="Basic and acidic residues" evidence="2">
    <location>
        <begin position="2010"/>
        <end position="2025"/>
    </location>
</feature>
<feature type="region of interest" description="Disordered" evidence="2">
    <location>
        <begin position="320"/>
        <end position="394"/>
    </location>
</feature>
<feature type="region of interest" description="Disordered" evidence="2">
    <location>
        <begin position="1391"/>
        <end position="1751"/>
    </location>
</feature>
<feature type="compositionally biased region" description="Basic and acidic residues" evidence="2">
    <location>
        <begin position="497"/>
        <end position="507"/>
    </location>
</feature>
<feature type="compositionally biased region" description="Acidic residues" evidence="2">
    <location>
        <begin position="45"/>
        <end position="65"/>
    </location>
</feature>
<dbReference type="PANTHER" id="PTHR13958:SF3">
    <property type="entry name" value="CAP-GLY DOMAIN-CONTAINING PROTEIN-RELATED"/>
    <property type="match status" value="1"/>
</dbReference>
<reference evidence="4 5" key="1">
    <citation type="submission" date="2024-04" db="EMBL/GenBank/DDBJ databases">
        <authorList>
            <consortium name="Genoscope - CEA"/>
            <person name="William W."/>
        </authorList>
    </citation>
    <scope>NUCLEOTIDE SEQUENCE [LARGE SCALE GENOMIC DNA]</scope>
</reference>
<feature type="compositionally biased region" description="Low complexity" evidence="2">
    <location>
        <begin position="508"/>
        <end position="523"/>
    </location>
</feature>
<sequence>MSELAERQRRQAVKSAAVARAAGEGERKRKNDCRVTPKGNKDNIETMELDHEDDSTLTGDSEDESTPQATPRLMENETNKHWKTPRDHEAAADQSSKPHLNTTVTLAGNTAQDTTPGSRYIEFKGQKLSLDVDSVMDRFSQIVSHRRGQEVGSTLGSAGVGGGSRSALPNSFEFKLQSNSVFTGGHNPLGEETAFALGMSNSIARTNEERKQAIKATALTLQSRLAEGKRKLEDVNFHDAGQQGSPDFVSRFSRLIGNNNEYAVFTSNLPGSKPTASSNQTITPQQQAQAATRIQAAYRGHNVRQALNWELPSGRTLGHKLERSRQVKGYRHEDDDASELTETSTFSEITATEPSDDALPGADIPGNRRTQSSRHHRNEGSSRTKPTPATYKPPSQYAWVETQPDPYSVMSVFSRQSKYLAAGSLQADMPNRATVTSTSTTVTSTLSKANAAFITNLDLTSLKQQVITSTEHISVGKTSSGQPVVAKTRYTRLEAGVRERSAADHSNSDVSSSQSESASALPSKHSTSQHKAGHSSQHKAGHTSQHKAGHSSRSHDAGSKSEPVYTMTYESDEDEAHKPSHRTAASKKSHYSRQVSDAGVETDVSQMSEDEPRHMRSKLESAASRADAQAVAHDRVPVSASRGAGDGRLSPNSLANKFSANLNYLESMEESLRQVVGMERTRGISLAQQETVSLAQVLKARQQEHSAELRHLQLKAQKEAVDATQQLDTMRTRPGRHMAVEKSVTALLEKEDNLRPESRSHVLSSSRSSGLVASSTEDLSHSPGNQRTKRSSGVTTLASVSKGSSVSLTPSVKTAEDSRDNSDSSIKTASDVEGLDSQTASVPEEIAGEESYSMSFDETLTDEESFRQVLPSESHRKELRRQSGEFNASRNNDLSSSHVTPLGDLSSLFVGEDSFSKFTAEMVRQVMREEEYRAQHQAALLNLREKALQEKAKVELAWLQQLKQKPTNKGADDVFPNLDQRERKIRKNLQEQQAEIRRLQEANKMASKERQMLLQQHEEIAKIKHNTNATLQKLKSTPANGRLNRPFEVHTEDETEATSDVTEDIKESKSDSEMPNRRAQGDKKIMEKQQKMRLDQKYMTAREQKLHERKKQAKELLEWKKKLDAEEQKVYKLEKKAIEAWGGKNKERKKEEAPVKKSSKLVTPSKGDDSNVISNRMLSSIHDELDGAALRSRTVQSSISEVISTQLSMSESVTDKRSRSSIQEKDKQTSPGASGSESSIPEEIPSVEKQKAQDSGDDTIITSIANDDYADTFEHEGPSSVSNRRKSPVGKLLPQGNSPLPSPWSRKTGSESESEDSISHTETLSDVSDYEVRIRQLSDELRRRRKEVEILKKERSQRKKEIFKAKEEAMKKQLEAYNNYIQQLKVEKDELEHEPQFLRTAVKPQIKQPRVGHHTKPRPARKADDAASNSSSFEEMRDSPVSNQSSPSLDGKDAKLSPVDDKSKKKVAVSLMDRISEGSESDKSGASAQVKDAKKDSDHSEKTSSVQEMIEEVSQLDTNTSEKTGSDKLNIQIKDVEDGEKKGSEVDKDEDASYTYDFSDNYSSLAQSHSKVPLSARSQGSAKGPTDGDISEHIEAPSTARSVSGASNDKLDLKKETSGQDLETSLDKKSVSSPPVTPTESIASPPITGIQESDSDETESRVNSYQKSEGSSRPSSERSLGSNRSYPEEDEEEDIMSSGSERTPVMSSQRLLPNVVSATSLRTDDEDISEHISASLPSISEKRGHSASYRQDQDMLDSLLGFDEEAEDKDEDEKTPVATPREMAQTPVQEEEENMLLLTDPLADFQLGDRVIVWGRLPGQLRFKGKVEFSPGIWAGVELDTKAGESDGFHEGKRYFTCASGHGVMIPGSEIGAEKEKPDLINMEEIEEKFSPDESLSTDQEDSNVVDTVHKEENLLGDSIIHSTPVGSPYPVESNIEKPRGSPVKRDWTSIGESITDKLTATLVEDTLAAVGQVASKKSAPPTSPKPVRKLEPNVLVIKDSVESSQPPRRGQEDSQTSKDVSTDRTTDILMKSVLEEAIADMMNIRKRKAAAAKFRDLNAPSSLVNGHSESKELGLSFEDEREEDIQDNDSGLSLEPIQRPSSPVPGDGHSLHDRKALNDEMSELFGEYIDDDLGFEQSTNSLKPYTGNQVGLPDRTLVPEEIPPVVPLSKEELIPIISRAVDIFWENRRYGESLEGVAPPLDFLSDDDDRAEPLVIQSRRSWKRMLFDLTGEIIRDIYKNEDKMEPPPWQKARHTSQKFFKGANPPTTLDGLQPVVQAAVFNLLDVNGTKKSVSVNKWNIRKKKDVVDSVLSQELGEEEKGWVDYSQDELNLKMSLTDSLFDSLLLDTVQAVNGIYQRRQHSKV</sequence>
<feature type="compositionally biased region" description="Basic and acidic residues" evidence="2">
    <location>
        <begin position="1063"/>
        <end position="1083"/>
    </location>
</feature>
<name>A0AAV2HQM1_LYMST</name>
<feature type="compositionally biased region" description="Basic and acidic residues" evidence="2">
    <location>
        <begin position="23"/>
        <end position="44"/>
    </location>
</feature>
<dbReference type="InterPro" id="IPR000938">
    <property type="entry name" value="CAP-Gly_domain"/>
</dbReference>
<dbReference type="InterPro" id="IPR028750">
    <property type="entry name" value="CEP350/CC187"/>
</dbReference>
<organism evidence="4 5">
    <name type="scientific">Lymnaea stagnalis</name>
    <name type="common">Great pond snail</name>
    <name type="synonym">Helix stagnalis</name>
    <dbReference type="NCBI Taxonomy" id="6523"/>
    <lineage>
        <taxon>Eukaryota</taxon>
        <taxon>Metazoa</taxon>
        <taxon>Spiralia</taxon>
        <taxon>Lophotrochozoa</taxon>
        <taxon>Mollusca</taxon>
        <taxon>Gastropoda</taxon>
        <taxon>Heterobranchia</taxon>
        <taxon>Euthyneura</taxon>
        <taxon>Panpulmonata</taxon>
        <taxon>Hygrophila</taxon>
        <taxon>Lymnaeoidea</taxon>
        <taxon>Lymnaeidae</taxon>
        <taxon>Lymnaea</taxon>
    </lineage>
</organism>
<dbReference type="EMBL" id="CAXITT010000211">
    <property type="protein sequence ID" value="CAL1535795.1"/>
    <property type="molecule type" value="Genomic_DNA"/>
</dbReference>
<feature type="region of interest" description="Disordered" evidence="2">
    <location>
        <begin position="2081"/>
        <end position="2111"/>
    </location>
</feature>
<dbReference type="SMART" id="SM01052">
    <property type="entry name" value="CAP_GLY"/>
    <property type="match status" value="1"/>
</dbReference>
<accession>A0AAV2HQM1</accession>
<proteinExistence type="predicted"/>
<feature type="region of interest" description="Disordered" evidence="2">
    <location>
        <begin position="1972"/>
        <end position="2025"/>
    </location>
</feature>
<keyword evidence="5" id="KW-1185">Reference proteome</keyword>
<feature type="compositionally biased region" description="Polar residues" evidence="2">
    <location>
        <begin position="1193"/>
        <end position="1212"/>
    </location>
</feature>
<feature type="region of interest" description="Disordered" evidence="2">
    <location>
        <begin position="1764"/>
        <end position="1790"/>
    </location>
</feature>
<feature type="compositionally biased region" description="Polar residues" evidence="2">
    <location>
        <begin position="884"/>
        <end position="898"/>
    </location>
</feature>
<feature type="compositionally biased region" description="Basic and acidic residues" evidence="2">
    <location>
        <begin position="748"/>
        <end position="760"/>
    </location>
</feature>
<feature type="region of interest" description="Disordered" evidence="2">
    <location>
        <begin position="1"/>
        <end position="100"/>
    </location>
</feature>
<feature type="compositionally biased region" description="Low complexity" evidence="2">
    <location>
        <begin position="1230"/>
        <end position="1244"/>
    </location>
</feature>
<feature type="compositionally biased region" description="Basic and acidic residues" evidence="2">
    <location>
        <begin position="74"/>
        <end position="91"/>
    </location>
</feature>
<feature type="compositionally biased region" description="Low complexity" evidence="2">
    <location>
        <begin position="622"/>
        <end position="631"/>
    </location>
</feature>
<dbReference type="PROSITE" id="PS50096">
    <property type="entry name" value="IQ"/>
    <property type="match status" value="1"/>
</dbReference>
<feature type="coiled-coil region" evidence="1">
    <location>
        <begin position="1109"/>
        <end position="1136"/>
    </location>
</feature>
<evidence type="ECO:0000259" key="3">
    <source>
        <dbReference type="PROSITE" id="PS50245"/>
    </source>
</evidence>
<feature type="compositionally biased region" description="Polar residues" evidence="2">
    <location>
        <begin position="1515"/>
        <end position="1529"/>
    </location>
</feature>
<dbReference type="PANTHER" id="PTHR13958">
    <property type="entry name" value="CENTROSOME-ASSOCIATED PROTEIN 350"/>
    <property type="match status" value="1"/>
</dbReference>
<dbReference type="SUPFAM" id="SSF74924">
    <property type="entry name" value="Cap-Gly domain"/>
    <property type="match status" value="1"/>
</dbReference>
<feature type="compositionally biased region" description="Basic and acidic residues" evidence="2">
    <location>
        <begin position="1137"/>
        <end position="1155"/>
    </location>
</feature>
<feature type="region of interest" description="Disordered" evidence="2">
    <location>
        <begin position="1050"/>
        <end position="1083"/>
    </location>
</feature>
<feature type="domain" description="CAP-Gly" evidence="3">
    <location>
        <begin position="1825"/>
        <end position="1867"/>
    </location>
</feature>
<dbReference type="GO" id="GO:0008017">
    <property type="term" value="F:microtubule binding"/>
    <property type="evidence" value="ECO:0007669"/>
    <property type="project" value="InterPro"/>
</dbReference>
<feature type="compositionally biased region" description="Polar residues" evidence="2">
    <location>
        <begin position="1556"/>
        <end position="1581"/>
    </location>
</feature>
<feature type="region of interest" description="Disordered" evidence="2">
    <location>
        <begin position="1137"/>
        <end position="1175"/>
    </location>
</feature>
<feature type="compositionally biased region" description="Basic residues" evidence="2">
    <location>
        <begin position="579"/>
        <end position="591"/>
    </location>
</feature>
<feature type="compositionally biased region" description="Polar residues" evidence="2">
    <location>
        <begin position="782"/>
        <end position="812"/>
    </location>
</feature>
<evidence type="ECO:0000313" key="5">
    <source>
        <dbReference type="Proteomes" id="UP001497497"/>
    </source>
</evidence>
<feature type="coiled-coil region" evidence="1">
    <location>
        <begin position="982"/>
        <end position="1016"/>
    </location>
</feature>
<feature type="compositionally biased region" description="Basic and acidic residues" evidence="2">
    <location>
        <begin position="320"/>
        <end position="334"/>
    </location>
</feature>
<comment type="caution">
    <text evidence="4">The sequence shown here is derived from an EMBL/GenBank/DDBJ whole genome shotgun (WGS) entry which is preliminary data.</text>
</comment>
<feature type="compositionally biased region" description="Basic and acidic residues" evidence="2">
    <location>
        <begin position="1213"/>
        <end position="1228"/>
    </location>
</feature>
<feature type="compositionally biased region" description="Basic and acidic residues" evidence="2">
    <location>
        <begin position="1450"/>
        <end position="1463"/>
    </location>
</feature>
<feature type="region of interest" description="Disordered" evidence="2">
    <location>
        <begin position="1920"/>
        <end position="1948"/>
    </location>
</feature>
<evidence type="ECO:0000256" key="1">
    <source>
        <dbReference type="SAM" id="Coils"/>
    </source>
</evidence>
<feature type="region of interest" description="Disordered" evidence="2">
    <location>
        <begin position="1191"/>
        <end position="1328"/>
    </location>
</feature>
<dbReference type="CDD" id="cd23767">
    <property type="entry name" value="IQCD"/>
    <property type="match status" value="1"/>
</dbReference>
<feature type="compositionally biased region" description="Basic residues" evidence="2">
    <location>
        <begin position="1410"/>
        <end position="1420"/>
    </location>
</feature>
<feature type="region of interest" description="Disordered" evidence="2">
    <location>
        <begin position="748"/>
        <end position="898"/>
    </location>
</feature>
<feature type="compositionally biased region" description="Basic and acidic residues" evidence="2">
    <location>
        <begin position="1935"/>
        <end position="1948"/>
    </location>
</feature>
<dbReference type="GO" id="GO:0034453">
    <property type="term" value="P:microtubule anchoring"/>
    <property type="evidence" value="ECO:0007669"/>
    <property type="project" value="InterPro"/>
</dbReference>
<feature type="compositionally biased region" description="Basic and acidic residues" evidence="2">
    <location>
        <begin position="1474"/>
        <end position="1483"/>
    </location>
</feature>
<feature type="compositionally biased region" description="Basic residues" evidence="2">
    <location>
        <begin position="527"/>
        <end position="552"/>
    </location>
</feature>
<feature type="compositionally biased region" description="Polar residues" evidence="2">
    <location>
        <begin position="1697"/>
        <end position="1721"/>
    </location>
</feature>
<dbReference type="GO" id="GO:0005813">
    <property type="term" value="C:centrosome"/>
    <property type="evidence" value="ECO:0007669"/>
    <property type="project" value="InterPro"/>
</dbReference>
<feature type="compositionally biased region" description="Basic and acidic residues" evidence="2">
    <location>
        <begin position="873"/>
        <end position="883"/>
    </location>
</feature>
<feature type="region of interest" description="Disordered" evidence="2">
    <location>
        <begin position="497"/>
        <end position="647"/>
    </location>
</feature>
<feature type="compositionally biased region" description="Polar residues" evidence="2">
    <location>
        <begin position="340"/>
        <end position="353"/>
    </location>
</feature>
<feature type="compositionally biased region" description="Basic and acidic residues" evidence="2">
    <location>
        <begin position="1534"/>
        <end position="1546"/>
    </location>
</feature>
<feature type="compositionally biased region" description="Low complexity" evidence="2">
    <location>
        <begin position="761"/>
        <end position="775"/>
    </location>
</feature>
<protein>
    <recommendedName>
        <fullName evidence="3">CAP-Gly domain-containing protein</fullName>
    </recommendedName>
</protein>
<evidence type="ECO:0000256" key="2">
    <source>
        <dbReference type="SAM" id="MobiDB-lite"/>
    </source>
</evidence>
<feature type="compositionally biased region" description="Basic and acidic residues" evidence="2">
    <location>
        <begin position="1609"/>
        <end position="1618"/>
    </location>
</feature>
<gene>
    <name evidence="4" type="ORF">GSLYS_00009755001</name>
</gene>
<dbReference type="InterPro" id="IPR036859">
    <property type="entry name" value="CAP-Gly_dom_sf"/>
</dbReference>
<dbReference type="PROSITE" id="PS50245">
    <property type="entry name" value="CAP_GLY_2"/>
    <property type="match status" value="1"/>
</dbReference>
<feature type="compositionally biased region" description="Low complexity" evidence="2">
    <location>
        <begin position="13"/>
        <end position="22"/>
    </location>
</feature>
<dbReference type="Gene3D" id="2.30.30.190">
    <property type="entry name" value="CAP Gly-rich-like domain"/>
    <property type="match status" value="1"/>
</dbReference>
<feature type="compositionally biased region" description="Basic and acidic residues" evidence="2">
    <location>
        <begin position="1491"/>
        <end position="1502"/>
    </location>
</feature>
<feature type="compositionally biased region" description="Acidic residues" evidence="2">
    <location>
        <begin position="1764"/>
        <end position="1773"/>
    </location>
</feature>
<feature type="compositionally biased region" description="Basic and acidic residues" evidence="2">
    <location>
        <begin position="610"/>
        <end position="619"/>
    </location>
</feature>
<feature type="compositionally biased region" description="Low complexity" evidence="2">
    <location>
        <begin position="1668"/>
        <end position="1682"/>
    </location>
</feature>
<evidence type="ECO:0000313" key="4">
    <source>
        <dbReference type="EMBL" id="CAL1535795.1"/>
    </source>
</evidence>
<dbReference type="Pfam" id="PF01302">
    <property type="entry name" value="CAP_GLY"/>
    <property type="match status" value="1"/>
</dbReference>
<dbReference type="Proteomes" id="UP001497497">
    <property type="component" value="Unassembled WGS sequence"/>
</dbReference>
<keyword evidence="1" id="KW-0175">Coiled coil</keyword>